<proteinExistence type="predicted"/>
<protein>
    <submittedName>
        <fullName evidence="2">Uncharacterized protein</fullName>
    </submittedName>
</protein>
<dbReference type="PaxDb" id="8022-A0A060WE31"/>
<sequence length="118" mass="13453">MTFGLGTLFCWVQSVITLKVNLRSEGRRAGIPRFVLSGALTACMLFCILPLAFTRDSPLSLSRRFYKVNYTVSIILWVCGLDTAVEVETLLSLIQQFNQCLPRRKQGIRHFMFCIVFV</sequence>
<accession>A0A060WE31</accession>
<dbReference type="AlphaFoldDB" id="A0A060WE31"/>
<feature type="transmembrane region" description="Helical" evidence="1">
    <location>
        <begin position="34"/>
        <end position="54"/>
    </location>
</feature>
<dbReference type="Proteomes" id="UP000193380">
    <property type="component" value="Unassembled WGS sequence"/>
</dbReference>
<keyword evidence="1" id="KW-1133">Transmembrane helix</keyword>
<reference evidence="2" key="2">
    <citation type="submission" date="2014-03" db="EMBL/GenBank/DDBJ databases">
        <authorList>
            <person name="Genoscope - CEA"/>
        </authorList>
    </citation>
    <scope>NUCLEOTIDE SEQUENCE</scope>
</reference>
<keyword evidence="1" id="KW-0812">Transmembrane</keyword>
<dbReference type="EMBL" id="FR904443">
    <property type="protein sequence ID" value="CDQ63509.1"/>
    <property type="molecule type" value="Genomic_DNA"/>
</dbReference>
<reference evidence="2" key="1">
    <citation type="journal article" date="2014" name="Nat. Commun.">
        <title>The rainbow trout genome provides novel insights into evolution after whole-genome duplication in vertebrates.</title>
        <authorList>
            <person name="Berthelot C."/>
            <person name="Brunet F."/>
            <person name="Chalopin D."/>
            <person name="Juanchich A."/>
            <person name="Bernard M."/>
            <person name="Noel B."/>
            <person name="Bento P."/>
            <person name="Da Silva C."/>
            <person name="Labadie K."/>
            <person name="Alberti A."/>
            <person name="Aury J.M."/>
            <person name="Louis A."/>
            <person name="Dehais P."/>
            <person name="Bardou P."/>
            <person name="Montfort J."/>
            <person name="Klopp C."/>
            <person name="Cabau C."/>
            <person name="Gaspin C."/>
            <person name="Thorgaard G.H."/>
            <person name="Boussaha M."/>
            <person name="Quillet E."/>
            <person name="Guyomard R."/>
            <person name="Galiana D."/>
            <person name="Bobe J."/>
            <person name="Volff J.N."/>
            <person name="Genet C."/>
            <person name="Wincker P."/>
            <person name="Jaillon O."/>
            <person name="Roest Crollius H."/>
            <person name="Guiguen Y."/>
        </authorList>
    </citation>
    <scope>NUCLEOTIDE SEQUENCE [LARGE SCALE GENOMIC DNA]</scope>
</reference>
<gene>
    <name evidence="2" type="ORF">GSONMT00069301001</name>
</gene>
<organism evidence="2 3">
    <name type="scientific">Oncorhynchus mykiss</name>
    <name type="common">Rainbow trout</name>
    <name type="synonym">Salmo gairdneri</name>
    <dbReference type="NCBI Taxonomy" id="8022"/>
    <lineage>
        <taxon>Eukaryota</taxon>
        <taxon>Metazoa</taxon>
        <taxon>Chordata</taxon>
        <taxon>Craniata</taxon>
        <taxon>Vertebrata</taxon>
        <taxon>Euteleostomi</taxon>
        <taxon>Actinopterygii</taxon>
        <taxon>Neopterygii</taxon>
        <taxon>Teleostei</taxon>
        <taxon>Protacanthopterygii</taxon>
        <taxon>Salmoniformes</taxon>
        <taxon>Salmonidae</taxon>
        <taxon>Salmoninae</taxon>
        <taxon>Oncorhynchus</taxon>
    </lineage>
</organism>
<feature type="transmembrane region" description="Helical" evidence="1">
    <location>
        <begin position="74"/>
        <end position="94"/>
    </location>
</feature>
<keyword evidence="1" id="KW-0472">Membrane</keyword>
<evidence type="ECO:0000313" key="2">
    <source>
        <dbReference type="EMBL" id="CDQ63509.1"/>
    </source>
</evidence>
<dbReference type="STRING" id="8022.A0A060WE31"/>
<name>A0A060WE31_ONCMY</name>
<evidence type="ECO:0000256" key="1">
    <source>
        <dbReference type="SAM" id="Phobius"/>
    </source>
</evidence>
<evidence type="ECO:0000313" key="3">
    <source>
        <dbReference type="Proteomes" id="UP000193380"/>
    </source>
</evidence>